<dbReference type="GO" id="GO:0003904">
    <property type="term" value="F:deoxyribodipyrimidine photo-lyase activity"/>
    <property type="evidence" value="ECO:0007669"/>
    <property type="project" value="TreeGrafter"/>
</dbReference>
<dbReference type="InterPro" id="IPR006050">
    <property type="entry name" value="DNA_photolyase_N"/>
</dbReference>
<feature type="domain" description="Photolyase/cryptochrome alpha/beta" evidence="3">
    <location>
        <begin position="110"/>
        <end position="271"/>
    </location>
</feature>
<dbReference type="InterPro" id="IPR002081">
    <property type="entry name" value="Cryptochrome/DNA_photolyase_1"/>
</dbReference>
<keyword evidence="2" id="KW-0732">Signal</keyword>
<feature type="signal peptide" evidence="2">
    <location>
        <begin position="1"/>
        <end position="28"/>
    </location>
</feature>
<dbReference type="SUPFAM" id="SSF48173">
    <property type="entry name" value="Cryptochrome/photolyase FAD-binding domain"/>
    <property type="match status" value="1"/>
</dbReference>
<evidence type="ECO:0000256" key="2">
    <source>
        <dbReference type="SAM" id="SignalP"/>
    </source>
</evidence>
<dbReference type="InterPro" id="IPR036134">
    <property type="entry name" value="Crypto/Photolyase_FAD-like_sf"/>
</dbReference>
<reference evidence="4 5" key="1">
    <citation type="submission" date="2022-07" db="EMBL/GenBank/DDBJ databases">
        <title>Genome-wide signatures of adaptation to extreme environments.</title>
        <authorList>
            <person name="Cho C.H."/>
            <person name="Yoon H.S."/>
        </authorList>
    </citation>
    <scope>NUCLEOTIDE SEQUENCE [LARGE SCALE GENOMIC DNA]</scope>
    <source>
        <strain evidence="4 5">DBV 063 E5</strain>
    </source>
</reference>
<name>A0AAV9IRU5_CYACA</name>
<dbReference type="Gene3D" id="3.40.50.620">
    <property type="entry name" value="HUPs"/>
    <property type="match status" value="1"/>
</dbReference>
<comment type="caution">
    <text evidence="4">The sequence shown here is derived from an EMBL/GenBank/DDBJ whole genome shotgun (WGS) entry which is preliminary data.</text>
</comment>
<gene>
    <name evidence="4" type="ORF">CDCA_CDCA03G0931</name>
</gene>
<keyword evidence="5" id="KW-1185">Reference proteome</keyword>
<dbReference type="Gene3D" id="1.25.40.80">
    <property type="match status" value="1"/>
</dbReference>
<dbReference type="InterPro" id="IPR036155">
    <property type="entry name" value="Crypto/Photolyase_N_sf"/>
</dbReference>
<feature type="chain" id="PRO_5043911521" description="Photolyase/cryptochrome alpha/beta domain-containing protein" evidence="2">
    <location>
        <begin position="29"/>
        <end position="463"/>
    </location>
</feature>
<evidence type="ECO:0000313" key="4">
    <source>
        <dbReference type="EMBL" id="KAK4534906.1"/>
    </source>
</evidence>
<protein>
    <recommendedName>
        <fullName evidence="3">Photolyase/cryptochrome alpha/beta domain-containing protein</fullName>
    </recommendedName>
</protein>
<dbReference type="GO" id="GO:0003677">
    <property type="term" value="F:DNA binding"/>
    <property type="evidence" value="ECO:0007669"/>
    <property type="project" value="TreeGrafter"/>
</dbReference>
<sequence>MNCGATHDIVSDTLQLAWVMWVPTAVWAGRCSSGSTASVKQNAQLTRRRRPMRLVKPPLDLTAGTMLAQTNFFTERATIGCSAAPAGTQLIGAGLTGHARSAAGGVERVAVLWLRVGENLRLDDNPTLLAAIDALKTTNGGQRKSRPLDNVALLPVFVATRWGTDGRPWSLEDAQHLRQTLNALRSGLDEAGSGLVILEADASVDDDASLMAAAVGRTFAALLQALDMRHVRGVFYPCGVTQMQRAEEEAVRQAIADLNQRRATAEPDTTGPAHVECHGLLDAGSTLHSIAALPFPVTAVPDDCDAFGAALTQHAVVADAAVDRLAQLPPLPQSCGSMRSTAVHIPPLNWLSGPCDGEERAHWRSPSTLTDGFDGEAGAAQCLRGFATGTSPLARIAHDEVVSELGGVLCRALHIGCLSPRRVWQEVCQHTTANSLRRHSAWCELLLRDFCRLLTLKRGVHPA</sequence>
<dbReference type="PROSITE" id="PS51645">
    <property type="entry name" value="PHR_CRY_ALPHA_BETA"/>
    <property type="match status" value="1"/>
</dbReference>
<dbReference type="Proteomes" id="UP001301350">
    <property type="component" value="Unassembled WGS sequence"/>
</dbReference>
<evidence type="ECO:0000256" key="1">
    <source>
        <dbReference type="ARBA" id="ARBA00005862"/>
    </source>
</evidence>
<evidence type="ECO:0000313" key="5">
    <source>
        <dbReference type="Proteomes" id="UP001301350"/>
    </source>
</evidence>
<dbReference type="SUPFAM" id="SSF52425">
    <property type="entry name" value="Cryptochrome/photolyase, N-terminal domain"/>
    <property type="match status" value="1"/>
</dbReference>
<dbReference type="EMBL" id="JANCYW010000003">
    <property type="protein sequence ID" value="KAK4534906.1"/>
    <property type="molecule type" value="Genomic_DNA"/>
</dbReference>
<dbReference type="GO" id="GO:0071949">
    <property type="term" value="F:FAD binding"/>
    <property type="evidence" value="ECO:0007669"/>
    <property type="project" value="TreeGrafter"/>
</dbReference>
<dbReference type="AlphaFoldDB" id="A0AAV9IRU5"/>
<dbReference type="PANTHER" id="PTHR11455">
    <property type="entry name" value="CRYPTOCHROME"/>
    <property type="match status" value="1"/>
</dbReference>
<dbReference type="InterPro" id="IPR014729">
    <property type="entry name" value="Rossmann-like_a/b/a_fold"/>
</dbReference>
<comment type="similarity">
    <text evidence="1">Belongs to the DNA photolyase class-1 family.</text>
</comment>
<organism evidence="4 5">
    <name type="scientific">Cyanidium caldarium</name>
    <name type="common">Red alga</name>
    <dbReference type="NCBI Taxonomy" id="2771"/>
    <lineage>
        <taxon>Eukaryota</taxon>
        <taxon>Rhodophyta</taxon>
        <taxon>Bangiophyceae</taxon>
        <taxon>Cyanidiales</taxon>
        <taxon>Cyanidiaceae</taxon>
        <taxon>Cyanidium</taxon>
    </lineage>
</organism>
<proteinExistence type="inferred from homology"/>
<accession>A0AAV9IRU5</accession>
<dbReference type="Pfam" id="PF00875">
    <property type="entry name" value="DNA_photolyase"/>
    <property type="match status" value="1"/>
</dbReference>
<evidence type="ECO:0000259" key="3">
    <source>
        <dbReference type="PROSITE" id="PS51645"/>
    </source>
</evidence>